<feature type="transmembrane region" description="Helical" evidence="9">
    <location>
        <begin position="7"/>
        <end position="27"/>
    </location>
</feature>
<gene>
    <name evidence="11" type="ORF">FSB_LOCUS47648</name>
</gene>
<comment type="subcellular location">
    <subcellularLocation>
        <location evidence="1">Membrane</location>
        <topology evidence="1">Multi-pass membrane protein</topology>
    </subcellularLocation>
</comment>
<proteinExistence type="inferred from homology"/>
<protein>
    <recommendedName>
        <fullName evidence="10">Wax synthase domain-containing protein</fullName>
    </recommendedName>
</protein>
<feature type="transmembrane region" description="Helical" evidence="9">
    <location>
        <begin position="129"/>
        <end position="149"/>
    </location>
</feature>
<feature type="domain" description="Wax synthase" evidence="10">
    <location>
        <begin position="192"/>
        <end position="278"/>
    </location>
</feature>
<evidence type="ECO:0000256" key="2">
    <source>
        <dbReference type="ARBA" id="ARBA00007282"/>
    </source>
</evidence>
<evidence type="ECO:0000256" key="7">
    <source>
        <dbReference type="ARBA" id="ARBA00023136"/>
    </source>
</evidence>
<dbReference type="PIRSF" id="PIRSF037006">
    <property type="entry name" value="Wax_synthase"/>
    <property type="match status" value="1"/>
</dbReference>
<feature type="transmembrane region" description="Helical" evidence="9">
    <location>
        <begin position="33"/>
        <end position="52"/>
    </location>
</feature>
<evidence type="ECO:0000313" key="11">
    <source>
        <dbReference type="EMBL" id="SPD19766.1"/>
    </source>
</evidence>
<evidence type="ECO:0000256" key="3">
    <source>
        <dbReference type="ARBA" id="ARBA00022679"/>
    </source>
</evidence>
<evidence type="ECO:0000256" key="6">
    <source>
        <dbReference type="ARBA" id="ARBA00023098"/>
    </source>
</evidence>
<feature type="transmembrane region" description="Helical" evidence="9">
    <location>
        <begin position="270"/>
        <end position="290"/>
    </location>
</feature>
<sequence>MDGEIKNFIKVWIIVITSLCYCYYIVARMIPKGMMRLLFLLPIFYLFTILPCNLNSFHLGGPTAFFLGWLGNFKLILFAFDQGPLSPPPPKLLHFISIACLPIKLKQDPPLKTKKCDTSPSPSDNPIKVPRSILVVIKALILAMIICAYDHRPNLHPYVILTLYCCHIYLGVEIVLALVAAPARAIFGFELEPQFNEPYLATSLQDFWGRRWNLMVTSILRPTVYIPIRRISINIIGPRWASLPAIISTFVVSGLAHEVIYFYFTRVHPTWEVTWFFILHGMCMAFEVLVKKVVTDRWQLHRAVSGPLTVGFVVVTWRLAVFPTNNEEWCGFEGHRGVLNYG</sequence>
<accession>A0A2N9I124</accession>
<keyword evidence="7 9" id="KW-0472">Membrane</keyword>
<comment type="similarity">
    <text evidence="2">Belongs to the wax synthase family.</text>
</comment>
<dbReference type="InterPro" id="IPR032805">
    <property type="entry name" value="Wax_synthase_dom"/>
</dbReference>
<dbReference type="InterPro" id="IPR044851">
    <property type="entry name" value="Wax_synthase"/>
</dbReference>
<evidence type="ECO:0000259" key="10">
    <source>
        <dbReference type="Pfam" id="PF13813"/>
    </source>
</evidence>
<keyword evidence="3" id="KW-0808">Transferase</keyword>
<keyword evidence="4 9" id="KW-0812">Transmembrane</keyword>
<dbReference type="PANTHER" id="PTHR31595">
    <property type="entry name" value="LONG-CHAIN-ALCOHOL O-FATTY-ACYLTRANSFERASE 3-RELATED"/>
    <property type="match status" value="1"/>
</dbReference>
<feature type="transmembrane region" description="Helical" evidence="9">
    <location>
        <begin position="240"/>
        <end position="264"/>
    </location>
</feature>
<dbReference type="GO" id="GO:0008374">
    <property type="term" value="F:O-acyltransferase activity"/>
    <property type="evidence" value="ECO:0007669"/>
    <property type="project" value="InterPro"/>
</dbReference>
<evidence type="ECO:0000256" key="4">
    <source>
        <dbReference type="ARBA" id="ARBA00022692"/>
    </source>
</evidence>
<evidence type="ECO:0000256" key="8">
    <source>
        <dbReference type="ARBA" id="ARBA00023315"/>
    </source>
</evidence>
<reference evidence="11" key="1">
    <citation type="submission" date="2018-02" db="EMBL/GenBank/DDBJ databases">
        <authorList>
            <person name="Cohen D.B."/>
            <person name="Kent A.D."/>
        </authorList>
    </citation>
    <scope>NUCLEOTIDE SEQUENCE</scope>
</reference>
<keyword evidence="5 9" id="KW-1133">Transmembrane helix</keyword>
<dbReference type="PANTHER" id="PTHR31595:SF70">
    <property type="entry name" value="LONG-CHAIN-ALCOHOL O-FATTY-ACYLTRANSFERASE 3-RELATED"/>
    <property type="match status" value="1"/>
</dbReference>
<name>A0A2N9I124_FAGSY</name>
<organism evidence="11">
    <name type="scientific">Fagus sylvatica</name>
    <name type="common">Beechnut</name>
    <dbReference type="NCBI Taxonomy" id="28930"/>
    <lineage>
        <taxon>Eukaryota</taxon>
        <taxon>Viridiplantae</taxon>
        <taxon>Streptophyta</taxon>
        <taxon>Embryophyta</taxon>
        <taxon>Tracheophyta</taxon>
        <taxon>Spermatophyta</taxon>
        <taxon>Magnoliopsida</taxon>
        <taxon>eudicotyledons</taxon>
        <taxon>Gunneridae</taxon>
        <taxon>Pentapetalae</taxon>
        <taxon>rosids</taxon>
        <taxon>fabids</taxon>
        <taxon>Fagales</taxon>
        <taxon>Fagaceae</taxon>
        <taxon>Fagus</taxon>
    </lineage>
</organism>
<dbReference type="GO" id="GO:0006629">
    <property type="term" value="P:lipid metabolic process"/>
    <property type="evidence" value="ECO:0007669"/>
    <property type="project" value="UniProtKB-KW"/>
</dbReference>
<dbReference type="InterPro" id="IPR017088">
    <property type="entry name" value="Wax_synthase_Magnoliopsida"/>
</dbReference>
<evidence type="ECO:0000256" key="9">
    <source>
        <dbReference type="SAM" id="Phobius"/>
    </source>
</evidence>
<feature type="transmembrane region" description="Helical" evidence="9">
    <location>
        <begin position="161"/>
        <end position="187"/>
    </location>
</feature>
<dbReference type="GO" id="GO:0016020">
    <property type="term" value="C:membrane"/>
    <property type="evidence" value="ECO:0007669"/>
    <property type="project" value="UniProtKB-SubCell"/>
</dbReference>
<evidence type="ECO:0000256" key="1">
    <source>
        <dbReference type="ARBA" id="ARBA00004141"/>
    </source>
</evidence>
<dbReference type="EMBL" id="OIVN01004889">
    <property type="protein sequence ID" value="SPD19766.1"/>
    <property type="molecule type" value="Genomic_DNA"/>
</dbReference>
<dbReference type="Pfam" id="PF13813">
    <property type="entry name" value="MBOAT_2"/>
    <property type="match status" value="1"/>
</dbReference>
<keyword evidence="8" id="KW-0012">Acyltransferase</keyword>
<keyword evidence="6" id="KW-0443">Lipid metabolism</keyword>
<dbReference type="AlphaFoldDB" id="A0A2N9I124"/>
<evidence type="ECO:0000256" key="5">
    <source>
        <dbReference type="ARBA" id="ARBA00022989"/>
    </source>
</evidence>